<dbReference type="InterPro" id="IPR037523">
    <property type="entry name" value="VOC_core"/>
</dbReference>
<keyword evidence="3" id="KW-0223">Dioxygenase</keyword>
<sequence>MVAVTDVAFVRYSAPDLDRMEAFLLDFGLLTAARSPDALYMRGYGSAPFIHVTERGPEASLGMGFFAASAADLEELAKIQGRTIEANTEPGGGIRVRLTDPAGFQVDVIHGFEALASVPHRSPIRGNTAFQPNRQGETVRVSLGPAHVERLGHLVLRCPDFAASLAFYTDVLGFKHSDRLYDGLPDNTVAVFLHCGLGERWTDHHTLAVTRSRDGRAGFGHSAFEVTDLDDLVQGGAYLETRGRTHSWGVGRHIQGSQVFDYWRDPFRNQVEHWTDGDLVNDSTPVSEAQMGPNELYQWGPDVPADFFEPGPSIKAGR</sequence>
<dbReference type="SUPFAM" id="SSF54593">
    <property type="entry name" value="Glyoxalase/Bleomycin resistance protein/Dihydroxybiphenyl dioxygenase"/>
    <property type="match status" value="1"/>
</dbReference>
<dbReference type="GO" id="GO:0004493">
    <property type="term" value="F:methylmalonyl-CoA epimerase activity"/>
    <property type="evidence" value="ECO:0007669"/>
    <property type="project" value="TreeGrafter"/>
</dbReference>
<dbReference type="PANTHER" id="PTHR43048">
    <property type="entry name" value="METHYLMALONYL-COA EPIMERASE"/>
    <property type="match status" value="1"/>
</dbReference>
<evidence type="ECO:0000256" key="1">
    <source>
        <dbReference type="ARBA" id="ARBA00022723"/>
    </source>
</evidence>
<dbReference type="Gene3D" id="3.10.180.10">
    <property type="entry name" value="2,3-Dihydroxybiphenyl 1,2-Dioxygenase, domain 1"/>
    <property type="match status" value="2"/>
</dbReference>
<feature type="domain" description="VOC" evidence="2">
    <location>
        <begin position="150"/>
        <end position="276"/>
    </location>
</feature>
<reference evidence="3 4" key="1">
    <citation type="submission" date="2019-05" db="EMBL/GenBank/DDBJ databases">
        <authorList>
            <person name="Farhan Ul Haque M."/>
        </authorList>
    </citation>
    <scope>NUCLEOTIDE SEQUENCE [LARGE SCALE GENOMIC DNA]</scope>
    <source>
        <strain evidence="3">2</strain>
    </source>
</reference>
<keyword evidence="3" id="KW-0560">Oxidoreductase</keyword>
<dbReference type="InterPro" id="IPR029068">
    <property type="entry name" value="Glyas_Bleomycin-R_OHBP_Dase"/>
</dbReference>
<dbReference type="PROSITE" id="PS51819">
    <property type="entry name" value="VOC"/>
    <property type="match status" value="1"/>
</dbReference>
<dbReference type="GO" id="GO:0051213">
    <property type="term" value="F:dioxygenase activity"/>
    <property type="evidence" value="ECO:0007669"/>
    <property type="project" value="UniProtKB-KW"/>
</dbReference>
<dbReference type="PANTHER" id="PTHR43048:SF3">
    <property type="entry name" value="METHYLMALONYL-COA EPIMERASE, MITOCHONDRIAL"/>
    <property type="match status" value="1"/>
</dbReference>
<dbReference type="RefSeq" id="WP_174513060.1">
    <property type="nucleotide sequence ID" value="NZ_CABFMQ020000089.1"/>
</dbReference>
<protein>
    <submittedName>
        <fullName evidence="3">Glyoxalase/bleomycin resistance protein/dioxygenase</fullName>
    </submittedName>
</protein>
<dbReference type="GO" id="GO:0046872">
    <property type="term" value="F:metal ion binding"/>
    <property type="evidence" value="ECO:0007669"/>
    <property type="project" value="UniProtKB-KW"/>
</dbReference>
<dbReference type="Pfam" id="PF00903">
    <property type="entry name" value="Glyoxalase"/>
    <property type="match status" value="1"/>
</dbReference>
<dbReference type="Proteomes" id="UP000485880">
    <property type="component" value="Unassembled WGS sequence"/>
</dbReference>
<dbReference type="InterPro" id="IPR004360">
    <property type="entry name" value="Glyas_Fos-R_dOase_dom"/>
</dbReference>
<dbReference type="InterPro" id="IPR051785">
    <property type="entry name" value="MMCE/EMCE_epimerase"/>
</dbReference>
<accession>A0A8B6M8N8</accession>
<name>A0A8B6M8N8_METTU</name>
<comment type="caution">
    <text evidence="3">The sequence shown here is derived from an EMBL/GenBank/DDBJ whole genome shotgun (WGS) entry which is preliminary data.</text>
</comment>
<keyword evidence="4" id="KW-1185">Reference proteome</keyword>
<evidence type="ECO:0000313" key="3">
    <source>
        <dbReference type="EMBL" id="VTZ51168.1"/>
    </source>
</evidence>
<keyword evidence="1" id="KW-0479">Metal-binding</keyword>
<dbReference type="AlphaFoldDB" id="A0A8B6M8N8"/>
<gene>
    <name evidence="3" type="ORF">MPC4_310043</name>
</gene>
<evidence type="ECO:0000313" key="4">
    <source>
        <dbReference type="Proteomes" id="UP000485880"/>
    </source>
</evidence>
<evidence type="ECO:0000259" key="2">
    <source>
        <dbReference type="PROSITE" id="PS51819"/>
    </source>
</evidence>
<dbReference type="GO" id="GO:0046491">
    <property type="term" value="P:L-methylmalonyl-CoA metabolic process"/>
    <property type="evidence" value="ECO:0007669"/>
    <property type="project" value="TreeGrafter"/>
</dbReference>
<proteinExistence type="predicted"/>
<dbReference type="EMBL" id="CABFMQ020000089">
    <property type="protein sequence ID" value="VTZ51168.1"/>
    <property type="molecule type" value="Genomic_DNA"/>
</dbReference>
<organism evidence="3 4">
    <name type="scientific">Methylocella tundrae</name>
    <dbReference type="NCBI Taxonomy" id="227605"/>
    <lineage>
        <taxon>Bacteria</taxon>
        <taxon>Pseudomonadati</taxon>
        <taxon>Pseudomonadota</taxon>
        <taxon>Alphaproteobacteria</taxon>
        <taxon>Hyphomicrobiales</taxon>
        <taxon>Beijerinckiaceae</taxon>
        <taxon>Methylocella</taxon>
    </lineage>
</organism>